<keyword evidence="1" id="KW-0732">Signal</keyword>
<dbReference type="PANTHER" id="PTHR10151">
    <property type="entry name" value="ECTONUCLEOTIDE PYROPHOSPHATASE/PHOSPHODIESTERASE"/>
    <property type="match status" value="1"/>
</dbReference>
<feature type="signal peptide" evidence="1">
    <location>
        <begin position="1"/>
        <end position="19"/>
    </location>
</feature>
<sequence length="315" mass="34646">MKKQILFICCAVIAYCLSACNTAPQQAPLKEKNLPKHVILIGFDGLSAHCLNNGADMPTFRKMMAEGASTLENRSILPSSSACNWASMFMGAGPELHGYTEWGSRTPELPSRVVNSDNRFPNIFGLYRDKAPEAEIGYIYEWEGMNYLVDTLAMSFRKHAPMSAENPNGCTPVAVQYIKEKKPNLCAIIYDQPDGTGHGKGWSSPEYFAMVNHLDSCLTQVMDAVREADIMDDTVVILTADHGGIETGHGGKTMNEMQTPIVFYGKNVKKGFKIPESTMVYDIAGTIAYLLDVPQPQVWIARPILSAFDGSGQMD</sequence>
<evidence type="ECO:0000313" key="3">
    <source>
        <dbReference type="Proteomes" id="UP001221009"/>
    </source>
</evidence>
<dbReference type="Pfam" id="PF01663">
    <property type="entry name" value="Phosphodiest"/>
    <property type="match status" value="1"/>
</dbReference>
<evidence type="ECO:0000256" key="1">
    <source>
        <dbReference type="SAM" id="SignalP"/>
    </source>
</evidence>
<proteinExistence type="predicted"/>
<dbReference type="Gene3D" id="3.40.720.10">
    <property type="entry name" value="Alkaline Phosphatase, subunit A"/>
    <property type="match status" value="2"/>
</dbReference>
<gene>
    <name evidence="2" type="ORF">P2T59_02920</name>
</gene>
<dbReference type="Proteomes" id="UP001221009">
    <property type="component" value="Chromosome"/>
</dbReference>
<dbReference type="EMBL" id="CP120353">
    <property type="protein sequence ID" value="WET64942.1"/>
    <property type="molecule type" value="Genomic_DNA"/>
</dbReference>
<evidence type="ECO:0000313" key="2">
    <source>
        <dbReference type="EMBL" id="WET64942.1"/>
    </source>
</evidence>
<dbReference type="CDD" id="cd00016">
    <property type="entry name" value="ALP_like"/>
    <property type="match status" value="1"/>
</dbReference>
<dbReference type="PANTHER" id="PTHR10151:SF120">
    <property type="entry name" value="BIS(5'-ADENOSYL)-TRIPHOSPHATASE"/>
    <property type="match status" value="1"/>
</dbReference>
<protein>
    <submittedName>
        <fullName evidence="2">Alkaline phosphatase</fullName>
    </submittedName>
</protein>
<dbReference type="GO" id="GO:0016787">
    <property type="term" value="F:hydrolase activity"/>
    <property type="evidence" value="ECO:0007669"/>
    <property type="project" value="UniProtKB-ARBA"/>
</dbReference>
<accession>A0AAX3QPP3</accession>
<dbReference type="SUPFAM" id="SSF53649">
    <property type="entry name" value="Alkaline phosphatase-like"/>
    <property type="match status" value="1"/>
</dbReference>
<dbReference type="RefSeq" id="WP_122144130.1">
    <property type="nucleotide sequence ID" value="NZ_CP120353.1"/>
</dbReference>
<name>A0AAX3QPP3_PARDI</name>
<organism evidence="2 3">
    <name type="scientific">Parabacteroides distasonis</name>
    <dbReference type="NCBI Taxonomy" id="823"/>
    <lineage>
        <taxon>Bacteria</taxon>
        <taxon>Pseudomonadati</taxon>
        <taxon>Bacteroidota</taxon>
        <taxon>Bacteroidia</taxon>
        <taxon>Bacteroidales</taxon>
        <taxon>Tannerellaceae</taxon>
        <taxon>Parabacteroides</taxon>
    </lineage>
</organism>
<dbReference type="InterPro" id="IPR002591">
    <property type="entry name" value="Phosphodiest/P_Trfase"/>
</dbReference>
<dbReference type="AlphaFoldDB" id="A0AAX3QPP3"/>
<dbReference type="InterPro" id="IPR017850">
    <property type="entry name" value="Alkaline_phosphatase_core_sf"/>
</dbReference>
<reference evidence="2" key="1">
    <citation type="submission" date="2023-03" db="EMBL/GenBank/DDBJ databases">
        <title>Parabacteroides distasonis, a bacteria resistant against UC.</title>
        <authorList>
            <person name="Dai W."/>
        </authorList>
    </citation>
    <scope>NUCLEOTIDE SEQUENCE</scope>
    <source>
        <strain evidence="2">F1-28</strain>
    </source>
</reference>
<feature type="chain" id="PRO_5043320915" evidence="1">
    <location>
        <begin position="20"/>
        <end position="315"/>
    </location>
</feature>